<gene>
    <name evidence="2" type="ORF">SCF082_LOCUS36280</name>
</gene>
<feature type="region of interest" description="Disordered" evidence="1">
    <location>
        <begin position="64"/>
        <end position="83"/>
    </location>
</feature>
<evidence type="ECO:0000256" key="1">
    <source>
        <dbReference type="SAM" id="MobiDB-lite"/>
    </source>
</evidence>
<name>A0ABP0PHH8_9DINO</name>
<dbReference type="Proteomes" id="UP001642464">
    <property type="component" value="Unassembled WGS sequence"/>
</dbReference>
<comment type="caution">
    <text evidence="2">The sequence shown here is derived from an EMBL/GenBank/DDBJ whole genome shotgun (WGS) entry which is preliminary data.</text>
</comment>
<evidence type="ECO:0000313" key="3">
    <source>
        <dbReference type="Proteomes" id="UP001642464"/>
    </source>
</evidence>
<keyword evidence="3" id="KW-1185">Reference proteome</keyword>
<organism evidence="2 3">
    <name type="scientific">Durusdinium trenchii</name>
    <dbReference type="NCBI Taxonomy" id="1381693"/>
    <lineage>
        <taxon>Eukaryota</taxon>
        <taxon>Sar</taxon>
        <taxon>Alveolata</taxon>
        <taxon>Dinophyceae</taxon>
        <taxon>Suessiales</taxon>
        <taxon>Symbiodiniaceae</taxon>
        <taxon>Durusdinium</taxon>
    </lineage>
</organism>
<sequence>MPKGRLWENMNLANLGGVMFYLHNEVVDKAKRLAGEGEMRDASGARTTKFQVDRILRFKAARPSDPDRKEVGGSRTEIAWRVE</sequence>
<accession>A0ABP0PHH8</accession>
<protein>
    <submittedName>
        <fullName evidence="2">Chloroplastic</fullName>
    </submittedName>
</protein>
<proteinExistence type="predicted"/>
<evidence type="ECO:0000313" key="2">
    <source>
        <dbReference type="EMBL" id="CAK9074522.1"/>
    </source>
</evidence>
<reference evidence="2 3" key="1">
    <citation type="submission" date="2024-02" db="EMBL/GenBank/DDBJ databases">
        <authorList>
            <person name="Chen Y."/>
            <person name="Shah S."/>
            <person name="Dougan E. K."/>
            <person name="Thang M."/>
            <person name="Chan C."/>
        </authorList>
    </citation>
    <scope>NUCLEOTIDE SEQUENCE [LARGE SCALE GENOMIC DNA]</scope>
</reference>
<dbReference type="EMBL" id="CAXAMM010035558">
    <property type="protein sequence ID" value="CAK9074522.1"/>
    <property type="molecule type" value="Genomic_DNA"/>
</dbReference>